<dbReference type="PANTHER" id="PTHR18968:SF13">
    <property type="entry name" value="ACETOLACTATE SYNTHASE CATALYTIC SUBUNIT, MITOCHONDRIAL"/>
    <property type="match status" value="1"/>
</dbReference>
<dbReference type="InterPro" id="IPR000399">
    <property type="entry name" value="TPP-bd_CS"/>
</dbReference>
<protein>
    <recommendedName>
        <fullName evidence="4 10">Sulfoacetaldehyde acetyltransferase</fullName>
        <ecNumber evidence="4 10">2.3.3.15</ecNumber>
    </recommendedName>
</protein>
<dbReference type="EMBL" id="CP124535">
    <property type="protein sequence ID" value="WGV17371.1"/>
    <property type="molecule type" value="Genomic_DNA"/>
</dbReference>
<keyword evidence="7" id="KW-0460">Magnesium</keyword>
<dbReference type="NCBIfam" id="TIGR03457">
    <property type="entry name" value="sulphoacet_xsc"/>
    <property type="match status" value="1"/>
</dbReference>
<evidence type="ECO:0000256" key="11">
    <source>
        <dbReference type="RuleBase" id="RU362132"/>
    </source>
</evidence>
<dbReference type="InterPro" id="IPR045229">
    <property type="entry name" value="TPP_enz"/>
</dbReference>
<proteinExistence type="inferred from homology"/>
<dbReference type="Gene3D" id="3.40.50.1220">
    <property type="entry name" value="TPP-binding domain"/>
    <property type="match status" value="1"/>
</dbReference>
<comment type="cofactor">
    <cofactor evidence="2">
        <name>thiamine diphosphate</name>
        <dbReference type="ChEBI" id="CHEBI:58937"/>
    </cofactor>
</comment>
<dbReference type="Proteomes" id="UP001230978">
    <property type="component" value="Chromosome"/>
</dbReference>
<dbReference type="EC" id="2.3.3.15" evidence="4 10"/>
<evidence type="ECO:0000259" key="14">
    <source>
        <dbReference type="Pfam" id="PF02776"/>
    </source>
</evidence>
<dbReference type="Gene3D" id="3.40.50.970">
    <property type="match status" value="2"/>
</dbReference>
<keyword evidence="6" id="KW-0479">Metal-binding</keyword>
<evidence type="ECO:0000256" key="4">
    <source>
        <dbReference type="ARBA" id="ARBA00012971"/>
    </source>
</evidence>
<dbReference type="InterPro" id="IPR029061">
    <property type="entry name" value="THDP-binding"/>
</dbReference>
<evidence type="ECO:0000256" key="1">
    <source>
        <dbReference type="ARBA" id="ARBA00001946"/>
    </source>
</evidence>
<keyword evidence="5 15" id="KW-0808">Transferase</keyword>
<keyword evidence="8 11" id="KW-0786">Thiamine pyrophosphate</keyword>
<dbReference type="Pfam" id="PF00205">
    <property type="entry name" value="TPP_enzyme_M"/>
    <property type="match status" value="1"/>
</dbReference>
<evidence type="ECO:0000313" key="15">
    <source>
        <dbReference type="EMBL" id="WGV17371.1"/>
    </source>
</evidence>
<evidence type="ECO:0000256" key="2">
    <source>
        <dbReference type="ARBA" id="ARBA00001964"/>
    </source>
</evidence>
<sequence>MRMTTEEAFVKVLQMHGIDNAFGIIGSAFMPISDLFPQAGITFWDCAHEGSGGMMADGFTRASGRMCMMIAQNGPGITNFVTAVKTAYWNHTPLLLVTPQAANRTIGQGGFQEVEQMALFKDMVCYQEEVRDPNRVAEVLNRVILNAKRHSAPAQINMPRDYFTQVIDIDLPAVVEFERPAGGEAAMAEAAALLSSAKFPVILNGAGVVIGGAIPASMALAERLSAPVCVGYQHNDAFPGSHPLFAGPLGYNGSKAGMELIKQADVVLALGTRLNPFSTLPGYGLDYWPKDAKIIQVDINPARIGLTKRVTVGIVGDAKKVAEGIMAKLASNAGEAGRQARLDLIATTKSRWAQQLASMDHEDDDPGTTWNERARAAKPDWMSPRMAWRAIQSALPKEAIISSDIGNNCAIGNAYPTFEAGRKYLAPGLFGPCGYGLPSIVGAKIACPDVPVVGFAGDGAFGIAVTELTAIGRPEWPAITMVVFRNYQWGAEKRNSTLWYDDNFVGTELDTQVSYAGIAKACGLQGVQARTMEELRDALAKAVEDQMVHGKTTLVEALINQELGEPFRRDAMKKPVAVAGISKADMRAQVV</sequence>
<dbReference type="Pfam" id="PF02775">
    <property type="entry name" value="TPP_enzyme_C"/>
    <property type="match status" value="1"/>
</dbReference>
<dbReference type="SUPFAM" id="SSF52467">
    <property type="entry name" value="DHS-like NAD/FAD-binding domain"/>
    <property type="match status" value="1"/>
</dbReference>
<dbReference type="InterPro" id="IPR012001">
    <property type="entry name" value="Thiamin_PyroP_enz_TPP-bd_dom"/>
</dbReference>
<dbReference type="CDD" id="cd07035">
    <property type="entry name" value="TPP_PYR_POX_like"/>
    <property type="match status" value="1"/>
</dbReference>
<dbReference type="Pfam" id="PF02776">
    <property type="entry name" value="TPP_enzyme_N"/>
    <property type="match status" value="1"/>
</dbReference>
<accession>A0ABY8Q905</accession>
<feature type="domain" description="Thiamine pyrophosphate enzyme central" evidence="12">
    <location>
        <begin position="188"/>
        <end position="323"/>
    </location>
</feature>
<evidence type="ECO:0000259" key="12">
    <source>
        <dbReference type="Pfam" id="PF00205"/>
    </source>
</evidence>
<evidence type="ECO:0000256" key="5">
    <source>
        <dbReference type="ARBA" id="ARBA00022679"/>
    </source>
</evidence>
<evidence type="ECO:0000259" key="13">
    <source>
        <dbReference type="Pfam" id="PF02775"/>
    </source>
</evidence>
<evidence type="ECO:0000256" key="10">
    <source>
        <dbReference type="NCBIfam" id="TIGR03457"/>
    </source>
</evidence>
<dbReference type="PANTHER" id="PTHR18968">
    <property type="entry name" value="THIAMINE PYROPHOSPHATE ENZYMES"/>
    <property type="match status" value="1"/>
</dbReference>
<dbReference type="InterPro" id="IPR029035">
    <property type="entry name" value="DHS-like_NAD/FAD-binding_dom"/>
</dbReference>
<dbReference type="SUPFAM" id="SSF52518">
    <property type="entry name" value="Thiamin diphosphate-binding fold (THDP-binding)"/>
    <property type="match status" value="2"/>
</dbReference>
<evidence type="ECO:0000256" key="7">
    <source>
        <dbReference type="ARBA" id="ARBA00022842"/>
    </source>
</evidence>
<feature type="domain" description="Thiamine pyrophosphate enzyme TPP-binding" evidence="13">
    <location>
        <begin position="404"/>
        <end position="553"/>
    </location>
</feature>
<evidence type="ECO:0000256" key="8">
    <source>
        <dbReference type="ARBA" id="ARBA00023052"/>
    </source>
</evidence>
<dbReference type="InterPro" id="IPR017820">
    <property type="entry name" value="Sulphoacetald_Actrfrase"/>
</dbReference>
<dbReference type="PROSITE" id="PS00187">
    <property type="entry name" value="TPP_ENZYMES"/>
    <property type="match status" value="1"/>
</dbReference>
<evidence type="ECO:0000313" key="16">
    <source>
        <dbReference type="Proteomes" id="UP001230978"/>
    </source>
</evidence>
<reference evidence="15 16" key="1">
    <citation type="submission" date="2023-04" db="EMBL/GenBank/DDBJ databases">
        <title>YMD61, complete Genome.</title>
        <authorList>
            <person name="Zhang J."/>
        </authorList>
    </citation>
    <scope>NUCLEOTIDE SEQUENCE [LARGE SCALE GENOMIC DNA]</scope>
    <source>
        <strain evidence="15 16">YMD61</strain>
    </source>
</reference>
<keyword evidence="16" id="KW-1185">Reference proteome</keyword>
<dbReference type="GO" id="GO:0050487">
    <property type="term" value="F:sulfoacetaldehyde acetyltransferase activity"/>
    <property type="evidence" value="ECO:0007669"/>
    <property type="project" value="UniProtKB-EC"/>
</dbReference>
<feature type="domain" description="Thiamine pyrophosphate enzyme N-terminal TPP-binding" evidence="14">
    <location>
        <begin position="3"/>
        <end position="119"/>
    </location>
</feature>
<evidence type="ECO:0000256" key="3">
    <source>
        <dbReference type="ARBA" id="ARBA00007812"/>
    </source>
</evidence>
<name>A0ABY8Q905_9RHOB</name>
<comment type="similarity">
    <text evidence="3 11">Belongs to the TPP enzyme family.</text>
</comment>
<evidence type="ECO:0000256" key="9">
    <source>
        <dbReference type="ARBA" id="ARBA00023315"/>
    </source>
</evidence>
<keyword evidence="9 15" id="KW-0012">Acyltransferase</keyword>
<gene>
    <name evidence="15" type="primary">xsc</name>
    <name evidence="15" type="ORF">QF092_06140</name>
</gene>
<comment type="cofactor">
    <cofactor evidence="1">
        <name>Mg(2+)</name>
        <dbReference type="ChEBI" id="CHEBI:18420"/>
    </cofactor>
</comment>
<dbReference type="NCBIfam" id="NF005713">
    <property type="entry name" value="PRK07525.1"/>
    <property type="match status" value="1"/>
</dbReference>
<evidence type="ECO:0000256" key="6">
    <source>
        <dbReference type="ARBA" id="ARBA00022723"/>
    </source>
</evidence>
<organism evidence="15 16">
    <name type="scientific">Fuscovulum ytuae</name>
    <dbReference type="NCBI Taxonomy" id="3042299"/>
    <lineage>
        <taxon>Bacteria</taxon>
        <taxon>Pseudomonadati</taxon>
        <taxon>Pseudomonadota</taxon>
        <taxon>Alphaproteobacteria</taxon>
        <taxon>Rhodobacterales</taxon>
        <taxon>Paracoccaceae</taxon>
        <taxon>Fuscovulum</taxon>
    </lineage>
</organism>
<dbReference type="RefSeq" id="WP_281468597.1">
    <property type="nucleotide sequence ID" value="NZ_CP124535.1"/>
</dbReference>
<dbReference type="InterPro" id="IPR011766">
    <property type="entry name" value="TPP_enzyme_TPP-bd"/>
</dbReference>
<dbReference type="InterPro" id="IPR012000">
    <property type="entry name" value="Thiamin_PyroP_enz_cen_dom"/>
</dbReference>